<feature type="non-terminal residue" evidence="1">
    <location>
        <position position="139"/>
    </location>
</feature>
<organism evidence="1 2">
    <name type="scientific">Venturia inaequalis</name>
    <name type="common">Apple scab fungus</name>
    <dbReference type="NCBI Taxonomy" id="5025"/>
    <lineage>
        <taxon>Eukaryota</taxon>
        <taxon>Fungi</taxon>
        <taxon>Dikarya</taxon>
        <taxon>Ascomycota</taxon>
        <taxon>Pezizomycotina</taxon>
        <taxon>Dothideomycetes</taxon>
        <taxon>Pleosporomycetidae</taxon>
        <taxon>Venturiales</taxon>
        <taxon>Venturiaceae</taxon>
        <taxon>Venturia</taxon>
    </lineage>
</organism>
<name>A0A8H3YM49_VENIN</name>
<evidence type="ECO:0000313" key="2">
    <source>
        <dbReference type="Proteomes" id="UP000447873"/>
    </source>
</evidence>
<dbReference type="EMBL" id="WNWS01001001">
    <property type="protein sequence ID" value="KAE9962711.1"/>
    <property type="molecule type" value="Genomic_DNA"/>
</dbReference>
<sequence length="139" mass="14319">MHSIVPGESYAASEGAPVPVARDTLGQATNHGVLTARSEAIEEGDVGSSWSGAVTGVCAVTTADTKCFPAAVVGEAAIACSRLQSVGMEFCMLVEGDLMSRVFPTEDVPTPSAMVATMHPGEDDFAIWVVASDSLVVFL</sequence>
<proteinExistence type="predicted"/>
<protein>
    <submittedName>
        <fullName evidence="1">Uncharacterized protein</fullName>
    </submittedName>
</protein>
<reference evidence="1 2" key="1">
    <citation type="submission" date="2018-12" db="EMBL/GenBank/DDBJ databases">
        <title>Venturia inaequalis Genome Resource.</title>
        <authorList>
            <person name="Lichtner F.J."/>
        </authorList>
    </citation>
    <scope>NUCLEOTIDE SEQUENCE [LARGE SCALE GENOMIC DNA]</scope>
    <source>
        <strain evidence="1 2">120213</strain>
    </source>
</reference>
<dbReference type="AlphaFoldDB" id="A0A8H3YM49"/>
<comment type="caution">
    <text evidence="1">The sequence shown here is derived from an EMBL/GenBank/DDBJ whole genome shotgun (WGS) entry which is preliminary data.</text>
</comment>
<dbReference type="Proteomes" id="UP000447873">
    <property type="component" value="Unassembled WGS sequence"/>
</dbReference>
<evidence type="ECO:0000313" key="1">
    <source>
        <dbReference type="EMBL" id="KAE9962711.1"/>
    </source>
</evidence>
<gene>
    <name evidence="1" type="ORF">EG328_000202</name>
</gene>
<accession>A0A8H3YM49</accession>